<gene>
    <name evidence="2" type="ORF">KDH_80140</name>
</gene>
<feature type="domain" description="HNH nuclease" evidence="1">
    <location>
        <begin position="186"/>
        <end position="235"/>
    </location>
</feature>
<keyword evidence="3" id="KW-1185">Reference proteome</keyword>
<reference evidence="2 3" key="1">
    <citation type="submission" date="2023-02" db="EMBL/GenBank/DDBJ databases">
        <title>Dictyobacter halimunensis sp. nov., a new member of the class Ktedonobacteria from forest soil in a geothermal area.</title>
        <authorList>
            <person name="Rachmania M.K."/>
            <person name="Ningsih F."/>
            <person name="Sakai Y."/>
            <person name="Yabe S."/>
            <person name="Yokota A."/>
            <person name="Sjamsuridzal W."/>
        </authorList>
    </citation>
    <scope>NUCLEOTIDE SEQUENCE [LARGE SCALE GENOMIC DNA]</scope>
    <source>
        <strain evidence="2 3">S3.2.2.5</strain>
    </source>
</reference>
<evidence type="ECO:0000259" key="1">
    <source>
        <dbReference type="SMART" id="SM00507"/>
    </source>
</evidence>
<dbReference type="PANTHER" id="PTHR33877:SF2">
    <property type="entry name" value="OS07G0170200 PROTEIN"/>
    <property type="match status" value="1"/>
</dbReference>
<dbReference type="CDD" id="cd00085">
    <property type="entry name" value="HNHc"/>
    <property type="match status" value="1"/>
</dbReference>
<dbReference type="Pfam" id="PF10547">
    <property type="entry name" value="P22_AR_N"/>
    <property type="match status" value="1"/>
</dbReference>
<dbReference type="InterPro" id="IPR052892">
    <property type="entry name" value="NA-targeting_endonuclease"/>
</dbReference>
<dbReference type="InterPro" id="IPR003615">
    <property type="entry name" value="HNH_nuc"/>
</dbReference>
<dbReference type="SMART" id="SM00507">
    <property type="entry name" value="HNHc"/>
    <property type="match status" value="1"/>
</dbReference>
<dbReference type="InterPro" id="IPR002711">
    <property type="entry name" value="HNH"/>
</dbReference>
<proteinExistence type="predicted"/>
<dbReference type="PANTHER" id="PTHR33877">
    <property type="entry name" value="SLL1193 PROTEIN"/>
    <property type="match status" value="1"/>
</dbReference>
<comment type="caution">
    <text evidence="2">The sequence shown here is derived from an EMBL/GenBank/DDBJ whole genome shotgun (WGS) entry which is preliminary data.</text>
</comment>
<evidence type="ECO:0000313" key="2">
    <source>
        <dbReference type="EMBL" id="GLV61198.1"/>
    </source>
</evidence>
<dbReference type="Proteomes" id="UP001344906">
    <property type="component" value="Unassembled WGS sequence"/>
</dbReference>
<dbReference type="Pfam" id="PF01844">
    <property type="entry name" value="HNH"/>
    <property type="match status" value="1"/>
</dbReference>
<sequence>MDDEKKLVKSQVLVPVDERVVDFYDDQITTALVQVGDSTQMFVPLRPICEHLGLTWSGQYERLKRDPVLAEEVRFVRFTRPRGGNPVLICLPIDFFHGWLFGISSSRVNPQWAPKILRYKRECFRLLWNTFQSTLVSGHPLVPAYTDSEFDIYCYPLTPQQILEAVKSQCARAKDQGLPATLTVSQWCNTLKAFYGLCAYCRKKPGIVIEHYIPLTSGGGTTADNCVPSCFSCNSRKGNKHPHQCSFVSHVIIEDVLNTFNYLEPGNSDVLHERII</sequence>
<dbReference type="InterPro" id="IPR018875">
    <property type="entry name" value="Antirepressor_Ant_N"/>
</dbReference>
<protein>
    <recommendedName>
        <fullName evidence="1">HNH nuclease domain-containing protein</fullName>
    </recommendedName>
</protein>
<dbReference type="RefSeq" id="WP_338258626.1">
    <property type="nucleotide sequence ID" value="NZ_BSRI01000003.1"/>
</dbReference>
<accession>A0ABQ6G5A2</accession>
<dbReference type="PRINTS" id="PR01994">
    <property type="entry name" value="ANTIREPRESSR"/>
</dbReference>
<dbReference type="Gene3D" id="1.10.30.50">
    <property type="match status" value="1"/>
</dbReference>
<dbReference type="EMBL" id="BSRI01000003">
    <property type="protein sequence ID" value="GLV61198.1"/>
    <property type="molecule type" value="Genomic_DNA"/>
</dbReference>
<organism evidence="2 3">
    <name type="scientific">Dictyobacter halimunensis</name>
    <dbReference type="NCBI Taxonomy" id="3026934"/>
    <lineage>
        <taxon>Bacteria</taxon>
        <taxon>Bacillati</taxon>
        <taxon>Chloroflexota</taxon>
        <taxon>Ktedonobacteria</taxon>
        <taxon>Ktedonobacterales</taxon>
        <taxon>Dictyobacteraceae</taxon>
        <taxon>Dictyobacter</taxon>
    </lineage>
</organism>
<evidence type="ECO:0000313" key="3">
    <source>
        <dbReference type="Proteomes" id="UP001344906"/>
    </source>
</evidence>
<name>A0ABQ6G5A2_9CHLR</name>